<keyword evidence="2" id="KW-1185">Reference proteome</keyword>
<evidence type="ECO:0000313" key="2">
    <source>
        <dbReference type="Proteomes" id="UP000191931"/>
    </source>
</evidence>
<sequence>MEDMTDSCKEINSKEFDQNMSDIGPLIFLLNAVIDGNSTLIRRRQIGIP</sequence>
<protein>
    <submittedName>
        <fullName evidence="1">Uncharacterized protein</fullName>
    </submittedName>
</protein>
<dbReference type="EMBL" id="FWEV01000053">
    <property type="protein sequence ID" value="SLM28685.1"/>
    <property type="molecule type" value="Genomic_DNA"/>
</dbReference>
<reference evidence="1 2" key="1">
    <citation type="submission" date="2017-03" db="EMBL/GenBank/DDBJ databases">
        <authorList>
            <person name="Afonso C.L."/>
            <person name="Miller P.J."/>
            <person name="Scott M.A."/>
            <person name="Spackman E."/>
            <person name="Goraichik I."/>
            <person name="Dimitrov K.M."/>
            <person name="Suarez D.L."/>
            <person name="Swayne D.E."/>
        </authorList>
    </citation>
    <scope>NUCLEOTIDE SEQUENCE [LARGE SCALE GENOMIC DNA]</scope>
    <source>
        <strain evidence="1">PRJEB14757</strain>
    </source>
</reference>
<dbReference type="STRING" id="1246637.MTBBW1_1460001"/>
<name>A0A1W1H8H3_9BACT</name>
<organism evidence="1 2">
    <name type="scientific">Desulfamplus magnetovallimortis</name>
    <dbReference type="NCBI Taxonomy" id="1246637"/>
    <lineage>
        <taxon>Bacteria</taxon>
        <taxon>Pseudomonadati</taxon>
        <taxon>Thermodesulfobacteriota</taxon>
        <taxon>Desulfobacteria</taxon>
        <taxon>Desulfobacterales</taxon>
        <taxon>Desulfobacteraceae</taxon>
        <taxon>Desulfamplus</taxon>
    </lineage>
</organism>
<proteinExistence type="predicted"/>
<dbReference type="AlphaFoldDB" id="A0A1W1H8H3"/>
<accession>A0A1W1H8H3</accession>
<gene>
    <name evidence="1" type="ORF">MTBBW1_1460001</name>
</gene>
<evidence type="ECO:0000313" key="1">
    <source>
        <dbReference type="EMBL" id="SLM28685.1"/>
    </source>
</evidence>
<dbReference type="Proteomes" id="UP000191931">
    <property type="component" value="Unassembled WGS sequence"/>
</dbReference>